<proteinExistence type="predicted"/>
<sequence length="34" mass="4046">MYAEIYTTIVSVEENLNDILSSHRQYCLINRELN</sequence>
<dbReference type="EMBL" id="OB805585">
    <property type="protein sequence ID" value="CAD7435957.1"/>
    <property type="molecule type" value="Genomic_DNA"/>
</dbReference>
<evidence type="ECO:0000313" key="1">
    <source>
        <dbReference type="EMBL" id="CAD7435957.1"/>
    </source>
</evidence>
<protein>
    <submittedName>
        <fullName evidence="1">Uncharacterized protein</fullName>
    </submittedName>
</protein>
<gene>
    <name evidence="1" type="ORF">TMSB3V08_LOCUS12603</name>
</gene>
<accession>A0A7R9ELS9</accession>
<organism evidence="1">
    <name type="scientific">Timema monikensis</name>
    <dbReference type="NCBI Taxonomy" id="170555"/>
    <lineage>
        <taxon>Eukaryota</taxon>
        <taxon>Metazoa</taxon>
        <taxon>Ecdysozoa</taxon>
        <taxon>Arthropoda</taxon>
        <taxon>Hexapoda</taxon>
        <taxon>Insecta</taxon>
        <taxon>Pterygota</taxon>
        <taxon>Neoptera</taxon>
        <taxon>Polyneoptera</taxon>
        <taxon>Phasmatodea</taxon>
        <taxon>Timematodea</taxon>
        <taxon>Timematoidea</taxon>
        <taxon>Timematidae</taxon>
        <taxon>Timema</taxon>
    </lineage>
</organism>
<name>A0A7R9ELS9_9NEOP</name>
<reference evidence="1" key="1">
    <citation type="submission" date="2020-11" db="EMBL/GenBank/DDBJ databases">
        <authorList>
            <person name="Tran Van P."/>
        </authorList>
    </citation>
    <scope>NUCLEOTIDE SEQUENCE</scope>
</reference>
<dbReference type="AlphaFoldDB" id="A0A7R9ELS9"/>